<accession>A0A4U6X1Y8</accession>
<protein>
    <submittedName>
        <fullName evidence="2">Uncharacterized protein</fullName>
    </submittedName>
</protein>
<dbReference type="STRING" id="1306861.A0A4U6X1Y8"/>
<proteinExistence type="predicted"/>
<evidence type="ECO:0000313" key="3">
    <source>
        <dbReference type="Proteomes" id="UP000310108"/>
    </source>
</evidence>
<comment type="caution">
    <text evidence="2">The sequence shown here is derived from an EMBL/GenBank/DDBJ whole genome shotgun (WGS) entry which is preliminary data.</text>
</comment>
<feature type="region of interest" description="Disordered" evidence="1">
    <location>
        <begin position="98"/>
        <end position="117"/>
    </location>
</feature>
<dbReference type="AlphaFoldDB" id="A0A4U6X1Y8"/>
<evidence type="ECO:0000313" key="2">
    <source>
        <dbReference type="EMBL" id="TKW49014.1"/>
    </source>
</evidence>
<dbReference type="Proteomes" id="UP000310108">
    <property type="component" value="Unassembled WGS sequence"/>
</dbReference>
<organism evidence="2 3">
    <name type="scientific">Colletotrichum tanaceti</name>
    <dbReference type="NCBI Taxonomy" id="1306861"/>
    <lineage>
        <taxon>Eukaryota</taxon>
        <taxon>Fungi</taxon>
        <taxon>Dikarya</taxon>
        <taxon>Ascomycota</taxon>
        <taxon>Pezizomycotina</taxon>
        <taxon>Sordariomycetes</taxon>
        <taxon>Hypocreomycetidae</taxon>
        <taxon>Glomerellales</taxon>
        <taxon>Glomerellaceae</taxon>
        <taxon>Colletotrichum</taxon>
        <taxon>Colletotrichum destructivum species complex</taxon>
    </lineage>
</organism>
<name>A0A4U6X1Y8_9PEZI</name>
<keyword evidence="3" id="KW-1185">Reference proteome</keyword>
<sequence>MSVESHRPSRLGIRSLARKSTHFASRLKRSCRAQSAAAAATDGIPNVPVVIAMSSKLLLLGDDGGGLSGKPLPVLLAAGGPCNTSSNHLWGGTHLHLDSSNSDSSSGGRTKNAGMDNQLETGFLGRLPDEIREMIYQELWRAAGLGQHIIRTQAGYAHARCLFHRVGGNRAAAAAAGAGGGVEGVEGEEPWESNWMAPDARGPVPLWFQREMSTWCDHWKCEEAREEREIWRDMASRGRTHHCARADTWTAFLPMMLTCKRMYFECASSIYDSVAFTITDINLARNVFCVRHRRPTSGSGACGGSGGGGGDHPLRRINLSFRRQADEGSNFEQWVESWSAVLRHLDTPGLAAVNLWLDSDVYYERHWLSVTGNVLRRVPEALADKVAVSLPPDGHRDRAVGGDAWRRGDCGGGGGGGGGGGARCFDARRRVRGLEHEV</sequence>
<evidence type="ECO:0000256" key="1">
    <source>
        <dbReference type="SAM" id="MobiDB-lite"/>
    </source>
</evidence>
<reference evidence="2 3" key="1">
    <citation type="journal article" date="2019" name="PLoS ONE">
        <title>Comparative genome analysis indicates high evolutionary potential of pathogenicity genes in Colletotrichum tanaceti.</title>
        <authorList>
            <person name="Lelwala R.V."/>
            <person name="Korhonen P.K."/>
            <person name="Young N.D."/>
            <person name="Scott J.B."/>
            <person name="Ades P.A."/>
            <person name="Gasser R.B."/>
            <person name="Taylor P.W.J."/>
        </authorList>
    </citation>
    <scope>NUCLEOTIDE SEQUENCE [LARGE SCALE GENOMIC DNA]</scope>
    <source>
        <strain evidence="2">BRIP57314</strain>
    </source>
</reference>
<dbReference type="EMBL" id="PJEX01000640">
    <property type="protein sequence ID" value="TKW49014.1"/>
    <property type="molecule type" value="Genomic_DNA"/>
</dbReference>
<gene>
    <name evidence="2" type="ORF">CTA1_12051</name>
</gene>